<feature type="domain" description="Signal recognition particle receptor alpha subunit N-terminal" evidence="2">
    <location>
        <begin position="26"/>
        <end position="155"/>
    </location>
</feature>
<dbReference type="EMBL" id="CAJVPV010023810">
    <property type="protein sequence ID" value="CAG8724777.1"/>
    <property type="molecule type" value="Genomic_DNA"/>
</dbReference>
<keyword evidence="4" id="KW-1185">Reference proteome</keyword>
<organism evidence="3 4">
    <name type="scientific">Acaulospora morrowiae</name>
    <dbReference type="NCBI Taxonomy" id="94023"/>
    <lineage>
        <taxon>Eukaryota</taxon>
        <taxon>Fungi</taxon>
        <taxon>Fungi incertae sedis</taxon>
        <taxon>Mucoromycota</taxon>
        <taxon>Glomeromycotina</taxon>
        <taxon>Glomeromycetes</taxon>
        <taxon>Diversisporales</taxon>
        <taxon>Acaulosporaceae</taxon>
        <taxon>Acaulospora</taxon>
    </lineage>
</organism>
<feature type="compositionally biased region" description="Basic residues" evidence="1">
    <location>
        <begin position="183"/>
        <end position="193"/>
    </location>
</feature>
<dbReference type="InterPro" id="IPR042101">
    <property type="entry name" value="SRP54_N_sf"/>
</dbReference>
<dbReference type="AlphaFoldDB" id="A0A9N9I9G4"/>
<dbReference type="OrthoDB" id="1727884at2759"/>
<feature type="region of interest" description="Disordered" evidence="1">
    <location>
        <begin position="123"/>
        <end position="143"/>
    </location>
</feature>
<dbReference type="PANTHER" id="PTHR43134">
    <property type="entry name" value="SIGNAL RECOGNITION PARTICLE RECEPTOR SUBUNIT ALPHA"/>
    <property type="match status" value="1"/>
</dbReference>
<evidence type="ECO:0000256" key="1">
    <source>
        <dbReference type="SAM" id="MobiDB-lite"/>
    </source>
</evidence>
<dbReference type="InterPro" id="IPR011012">
    <property type="entry name" value="Longin-like_dom_sf"/>
</dbReference>
<dbReference type="GO" id="GO:0003924">
    <property type="term" value="F:GTPase activity"/>
    <property type="evidence" value="ECO:0007669"/>
    <property type="project" value="InterPro"/>
</dbReference>
<gene>
    <name evidence="3" type="ORF">AMORRO_LOCUS13578</name>
</gene>
<feature type="non-terminal residue" evidence="3">
    <location>
        <position position="1"/>
    </location>
</feature>
<accession>A0A9N9I9G4</accession>
<reference evidence="3" key="1">
    <citation type="submission" date="2021-06" db="EMBL/GenBank/DDBJ databases">
        <authorList>
            <person name="Kallberg Y."/>
            <person name="Tangrot J."/>
            <person name="Rosling A."/>
        </authorList>
    </citation>
    <scope>NUCLEOTIDE SEQUENCE</scope>
    <source>
        <strain evidence="3">CL551</strain>
    </source>
</reference>
<dbReference type="GO" id="GO:0005047">
    <property type="term" value="F:signal recognition particle binding"/>
    <property type="evidence" value="ECO:0007669"/>
    <property type="project" value="InterPro"/>
</dbReference>
<feature type="domain" description="Signal recognition particle receptor alpha subunit N-terminal" evidence="2">
    <location>
        <begin position="168"/>
        <end position="270"/>
    </location>
</feature>
<dbReference type="GO" id="GO:0005525">
    <property type="term" value="F:GTP binding"/>
    <property type="evidence" value="ECO:0007669"/>
    <property type="project" value="InterPro"/>
</dbReference>
<dbReference type="Gene3D" id="1.20.120.140">
    <property type="entry name" value="Signal recognition particle SRP54, nucleotide-binding domain"/>
    <property type="match status" value="1"/>
</dbReference>
<dbReference type="InterPro" id="IPR007222">
    <property type="entry name" value="Sig_recog_particle_rcpt_asu_N"/>
</dbReference>
<dbReference type="Pfam" id="PF04086">
    <property type="entry name" value="SRP-alpha_N"/>
    <property type="match status" value="2"/>
</dbReference>
<dbReference type="GO" id="GO:0005785">
    <property type="term" value="C:signal recognition particle receptor complex"/>
    <property type="evidence" value="ECO:0007669"/>
    <property type="project" value="InterPro"/>
</dbReference>
<dbReference type="GO" id="GO:0006886">
    <property type="term" value="P:intracellular protein transport"/>
    <property type="evidence" value="ECO:0007669"/>
    <property type="project" value="InterPro"/>
</dbReference>
<feature type="region of interest" description="Disordered" evidence="1">
    <location>
        <begin position="183"/>
        <end position="214"/>
    </location>
</feature>
<proteinExistence type="predicted"/>
<dbReference type="CDD" id="cd14826">
    <property type="entry name" value="SR_alpha_SRX"/>
    <property type="match status" value="1"/>
</dbReference>
<evidence type="ECO:0000313" key="4">
    <source>
        <dbReference type="Proteomes" id="UP000789342"/>
    </source>
</evidence>
<dbReference type="SUPFAM" id="SSF64356">
    <property type="entry name" value="SNARE-like"/>
    <property type="match status" value="1"/>
</dbReference>
<dbReference type="Proteomes" id="UP000789342">
    <property type="component" value="Unassembled WGS sequence"/>
</dbReference>
<name>A0A9N9I9G4_9GLOM</name>
<comment type="caution">
    <text evidence="3">The sequence shown here is derived from an EMBL/GenBank/DDBJ whole genome shotgun (WGS) entry which is preliminary data.</text>
</comment>
<protein>
    <submittedName>
        <fullName evidence="3">619_t:CDS:1</fullName>
    </submittedName>
</protein>
<dbReference type="PANTHER" id="PTHR43134:SF1">
    <property type="entry name" value="SIGNAL RECOGNITION PARTICLE RECEPTOR SUBUNIT ALPHA"/>
    <property type="match status" value="1"/>
</dbReference>
<sequence length="310" mass="35546">MLDFFTILTKGGVVLWSKTFARITGSPINSLIKDVLIEERGGTHSYNKDSYDLRWIFANELDLIFVVAYQKILQLTYIDELLVTIKKLFCDKFANLIRDTTRSHKYTFDDDFDSILRSIEEKDAREQQNKRKKPREFEETKKFRETVEGNKKLDAKDLVKPPLNPVISEDEITRNIEAIRINKGRGGKFKKGSKSSSIPTNDHSDDKKSARKKVMRVWDDKVTKEQMESLDYSGQNGDSDGSPEAIRQHLVDENQLGHFQNGHYVVQDLGEITEQDLAPVLAKMKEHLIKKNVAADISTHLCDSVARNLV</sequence>
<evidence type="ECO:0000259" key="2">
    <source>
        <dbReference type="Pfam" id="PF04086"/>
    </source>
</evidence>
<dbReference type="Gene3D" id="3.30.450.60">
    <property type="match status" value="1"/>
</dbReference>
<dbReference type="GO" id="GO:0006614">
    <property type="term" value="P:SRP-dependent cotranslational protein targeting to membrane"/>
    <property type="evidence" value="ECO:0007669"/>
    <property type="project" value="InterPro"/>
</dbReference>
<evidence type="ECO:0000313" key="3">
    <source>
        <dbReference type="EMBL" id="CAG8724777.1"/>
    </source>
</evidence>